<dbReference type="GO" id="GO:0005524">
    <property type="term" value="F:ATP binding"/>
    <property type="evidence" value="ECO:0007669"/>
    <property type="project" value="UniProtKB-UniRule"/>
</dbReference>
<dbReference type="HAMAP" id="MF_00021">
    <property type="entry name" value="ThiI"/>
    <property type="match status" value="1"/>
</dbReference>
<dbReference type="GO" id="GO:0140741">
    <property type="term" value="F:tRNA-uracil-4 sulfurtransferase activity"/>
    <property type="evidence" value="ECO:0007669"/>
    <property type="project" value="UniProtKB-EC"/>
</dbReference>
<dbReference type="InterPro" id="IPR004114">
    <property type="entry name" value="THUMP_dom"/>
</dbReference>
<dbReference type="RefSeq" id="WP_172834261.1">
    <property type="nucleotide sequence ID" value="NZ_LT828648.1"/>
</dbReference>
<dbReference type="CDD" id="cd11716">
    <property type="entry name" value="THUMP_ThiI"/>
    <property type="match status" value="1"/>
</dbReference>
<evidence type="ECO:0000256" key="8">
    <source>
        <dbReference type="ARBA" id="ARBA00022977"/>
    </source>
</evidence>
<evidence type="ECO:0000256" key="10">
    <source>
        <dbReference type="ARBA" id="ARBA00052330"/>
    </source>
</evidence>
<dbReference type="Gene3D" id="3.40.50.620">
    <property type="entry name" value="HUPs"/>
    <property type="match status" value="1"/>
</dbReference>
<dbReference type="InterPro" id="IPR020536">
    <property type="entry name" value="ThiI_AANH"/>
</dbReference>
<dbReference type="GO" id="GO:0009228">
    <property type="term" value="P:thiamine biosynthetic process"/>
    <property type="evidence" value="ECO:0007669"/>
    <property type="project" value="UniProtKB-KW"/>
</dbReference>
<keyword evidence="7 18" id="KW-0694">RNA-binding</keyword>
<evidence type="ECO:0000256" key="9">
    <source>
        <dbReference type="ARBA" id="ARBA00050570"/>
    </source>
</evidence>
<protein>
    <recommendedName>
        <fullName evidence="14 18">Probable tRNA sulfurtransferase</fullName>
        <ecNumber evidence="13 18">2.8.1.4</ecNumber>
    </recommendedName>
    <alternativeName>
        <fullName evidence="15 18">Sulfur carrier protein ThiS sulfurtransferase</fullName>
    </alternativeName>
    <alternativeName>
        <fullName evidence="16 18">Thiamine biosynthesis protein ThiI</fullName>
    </alternativeName>
    <alternativeName>
        <fullName evidence="17 18">tRNA 4-thiouridine synthase</fullName>
    </alternativeName>
</protein>
<dbReference type="NCBIfam" id="TIGR00342">
    <property type="entry name" value="tRNA uracil 4-sulfurtransferase ThiI"/>
    <property type="match status" value="1"/>
</dbReference>
<feature type="binding site" evidence="18">
    <location>
        <begin position="211"/>
        <end position="212"/>
    </location>
    <ligand>
        <name>ATP</name>
        <dbReference type="ChEBI" id="CHEBI:30616"/>
    </ligand>
</feature>
<comment type="function">
    <text evidence="11 18">Catalyzes the ATP-dependent transfer of a sulfur to tRNA to produce 4-thiouridine in position 8 of tRNAs, which functions as a near-UV photosensor. Also catalyzes the transfer of sulfur to the sulfur carrier protein ThiS, forming ThiS-thiocarboxylate. This is a step in the synthesis of thiazole, in the thiamine biosynthesis pathway. The sulfur is donated as persulfide by IscS.</text>
</comment>
<dbReference type="InterPro" id="IPR014729">
    <property type="entry name" value="Rossmann-like_a/b/a_fold"/>
</dbReference>
<dbReference type="GO" id="GO:0002937">
    <property type="term" value="P:tRNA 4-thiouridine biosynthesis"/>
    <property type="evidence" value="ECO:0007669"/>
    <property type="project" value="TreeGrafter"/>
</dbReference>
<dbReference type="SMART" id="SM00981">
    <property type="entry name" value="THUMP"/>
    <property type="match status" value="1"/>
</dbReference>
<dbReference type="SUPFAM" id="SSF143437">
    <property type="entry name" value="THUMP domain-like"/>
    <property type="match status" value="1"/>
</dbReference>
<feature type="binding site" evidence="18">
    <location>
        <position position="299"/>
    </location>
    <ligand>
        <name>ATP</name>
        <dbReference type="ChEBI" id="CHEBI:30616"/>
    </ligand>
</feature>
<evidence type="ECO:0000259" key="19">
    <source>
        <dbReference type="PROSITE" id="PS51165"/>
    </source>
</evidence>
<comment type="similarity">
    <text evidence="12 18">Belongs to the ThiI family.</text>
</comment>
<evidence type="ECO:0000256" key="18">
    <source>
        <dbReference type="HAMAP-Rule" id="MF_00021"/>
    </source>
</evidence>
<dbReference type="PANTHER" id="PTHR43209:SF1">
    <property type="entry name" value="TRNA SULFURTRANSFERASE"/>
    <property type="match status" value="1"/>
</dbReference>
<dbReference type="InterPro" id="IPR049962">
    <property type="entry name" value="THUMP_ThiI"/>
</dbReference>
<dbReference type="PROSITE" id="PS51165">
    <property type="entry name" value="THUMP"/>
    <property type="match status" value="1"/>
</dbReference>
<keyword evidence="6 18" id="KW-0067">ATP-binding</keyword>
<gene>
    <name evidence="18 20" type="primary">thiI</name>
    <name evidence="20" type="ORF">NSJP_2123</name>
</gene>
<dbReference type="InterPro" id="IPR049961">
    <property type="entry name" value="ThiI_N"/>
</dbReference>
<dbReference type="STRING" id="1325564.NSJP_2123"/>
<comment type="catalytic activity">
    <reaction evidence="9 18">
        <text>[ThiI sulfur-carrier protein]-S-sulfanyl-L-cysteine + a uridine in tRNA + 2 reduced [2Fe-2S]-[ferredoxin] + ATP + H(+) = [ThiI sulfur-carrier protein]-L-cysteine + a 4-thiouridine in tRNA + 2 oxidized [2Fe-2S]-[ferredoxin] + AMP + diphosphate</text>
        <dbReference type="Rhea" id="RHEA:24176"/>
        <dbReference type="Rhea" id="RHEA-COMP:10000"/>
        <dbReference type="Rhea" id="RHEA-COMP:10001"/>
        <dbReference type="Rhea" id="RHEA-COMP:13337"/>
        <dbReference type="Rhea" id="RHEA-COMP:13338"/>
        <dbReference type="Rhea" id="RHEA-COMP:13339"/>
        <dbReference type="Rhea" id="RHEA-COMP:13340"/>
        <dbReference type="ChEBI" id="CHEBI:15378"/>
        <dbReference type="ChEBI" id="CHEBI:29950"/>
        <dbReference type="ChEBI" id="CHEBI:30616"/>
        <dbReference type="ChEBI" id="CHEBI:33019"/>
        <dbReference type="ChEBI" id="CHEBI:33737"/>
        <dbReference type="ChEBI" id="CHEBI:33738"/>
        <dbReference type="ChEBI" id="CHEBI:61963"/>
        <dbReference type="ChEBI" id="CHEBI:65315"/>
        <dbReference type="ChEBI" id="CHEBI:136798"/>
        <dbReference type="ChEBI" id="CHEBI:456215"/>
        <dbReference type="EC" id="2.8.1.4"/>
    </reaction>
</comment>
<dbReference type="EC" id="2.8.1.4" evidence="13 18"/>
<evidence type="ECO:0000313" key="21">
    <source>
        <dbReference type="Proteomes" id="UP000192042"/>
    </source>
</evidence>
<dbReference type="FunFam" id="3.40.50.620:FF:000053">
    <property type="entry name" value="Probable tRNA sulfurtransferase"/>
    <property type="match status" value="1"/>
</dbReference>
<feature type="binding site" evidence="18">
    <location>
        <position position="268"/>
    </location>
    <ligand>
        <name>ATP</name>
        <dbReference type="ChEBI" id="CHEBI:30616"/>
    </ligand>
</feature>
<dbReference type="Pfam" id="PF02568">
    <property type="entry name" value="ThiI"/>
    <property type="match status" value="1"/>
</dbReference>
<comment type="pathway">
    <text evidence="18">Cofactor biosynthesis; thiamine diphosphate biosynthesis.</text>
</comment>
<accession>A0A1W1I5P2</accession>
<comment type="subcellular location">
    <subcellularLocation>
        <location evidence="1 18">Cytoplasm</location>
    </subcellularLocation>
</comment>
<dbReference type="InterPro" id="IPR054173">
    <property type="entry name" value="ThiI_fer"/>
</dbReference>
<feature type="binding site" evidence="18">
    <location>
        <position position="290"/>
    </location>
    <ligand>
        <name>ATP</name>
        <dbReference type="ChEBI" id="CHEBI:30616"/>
    </ligand>
</feature>
<evidence type="ECO:0000256" key="7">
    <source>
        <dbReference type="ARBA" id="ARBA00022884"/>
    </source>
</evidence>
<evidence type="ECO:0000256" key="14">
    <source>
        <dbReference type="ARBA" id="ARBA00071867"/>
    </source>
</evidence>
<evidence type="ECO:0000256" key="12">
    <source>
        <dbReference type="ARBA" id="ARBA00061472"/>
    </source>
</evidence>
<dbReference type="EMBL" id="LT828648">
    <property type="protein sequence ID" value="SLM48295.1"/>
    <property type="molecule type" value="Genomic_DNA"/>
</dbReference>
<dbReference type="CDD" id="cd01712">
    <property type="entry name" value="PPase_ThiI"/>
    <property type="match status" value="1"/>
</dbReference>
<keyword evidence="21" id="KW-1185">Reference proteome</keyword>
<evidence type="ECO:0000256" key="16">
    <source>
        <dbReference type="ARBA" id="ARBA00077849"/>
    </source>
</evidence>
<evidence type="ECO:0000256" key="4">
    <source>
        <dbReference type="ARBA" id="ARBA00022679"/>
    </source>
</evidence>
<feature type="domain" description="THUMP" evidence="19">
    <location>
        <begin position="59"/>
        <end position="168"/>
    </location>
</feature>
<evidence type="ECO:0000256" key="15">
    <source>
        <dbReference type="ARBA" id="ARBA00075337"/>
    </source>
</evidence>
<evidence type="ECO:0000256" key="1">
    <source>
        <dbReference type="ARBA" id="ARBA00004496"/>
    </source>
</evidence>
<dbReference type="AlphaFoldDB" id="A0A1W1I5P2"/>
<evidence type="ECO:0000256" key="6">
    <source>
        <dbReference type="ARBA" id="ARBA00022840"/>
    </source>
</evidence>
<dbReference type="GO" id="GO:0004810">
    <property type="term" value="F:CCA tRNA nucleotidyltransferase activity"/>
    <property type="evidence" value="ECO:0007669"/>
    <property type="project" value="InterPro"/>
</dbReference>
<dbReference type="PANTHER" id="PTHR43209">
    <property type="entry name" value="TRNA SULFURTRANSFERASE"/>
    <property type="match status" value="1"/>
</dbReference>
<evidence type="ECO:0000256" key="11">
    <source>
        <dbReference type="ARBA" id="ARBA00058382"/>
    </source>
</evidence>
<dbReference type="GO" id="GO:0005829">
    <property type="term" value="C:cytosol"/>
    <property type="evidence" value="ECO:0007669"/>
    <property type="project" value="TreeGrafter"/>
</dbReference>
<dbReference type="Pfam" id="PF22025">
    <property type="entry name" value="ThiI_fer"/>
    <property type="match status" value="1"/>
</dbReference>
<dbReference type="GO" id="GO:0009229">
    <property type="term" value="P:thiamine diphosphate biosynthetic process"/>
    <property type="evidence" value="ECO:0007669"/>
    <property type="project" value="UniProtKB-UniRule"/>
</dbReference>
<keyword evidence="8 18" id="KW-0784">Thiamine biosynthesis</keyword>
<proteinExistence type="inferred from homology"/>
<dbReference type="KEGG" id="nja:NSJP_2123"/>
<evidence type="ECO:0000256" key="13">
    <source>
        <dbReference type="ARBA" id="ARBA00066827"/>
    </source>
</evidence>
<evidence type="ECO:0000256" key="5">
    <source>
        <dbReference type="ARBA" id="ARBA00022741"/>
    </source>
</evidence>
<dbReference type="Proteomes" id="UP000192042">
    <property type="component" value="Chromosome I"/>
</dbReference>
<sequence>MKHVIIHYHELALKGRNRDFFERRLIQNIRSSLRDLRITRVESLRSRIRIVLPTDANHLQVADRLRRVFGIANFSLAEAVELNLANPNLDGLAGRIGKALLHHNDPFESFRVTARRADKRLVLTSMDVERAVGAHVHQVTGKKVRLKNPDLTVYIHLLTKEAYFSLDKIEGPGGMPVGVSGTVACLISGGIDSPVAAYRMMKRGCNAVFVHFSGRPLVSRASEEKVRELVQILTAYQYRSKLYVVPFGTIQREIVAQAPAPYRVVLYRRLMVRIAGELAQREKCWGLVTGDSLGQVASQTPENLTVIEEAAEVPILRPLIGMDKTEITRQAEHIGTFTTSIEPDEDCCSLFTPPHPSTRTRIDDIRRIERSFDTGGLVKQGVDAAEPSEFTFPLRQAPTPSS</sequence>
<keyword evidence="4 18" id="KW-0808">Transferase</keyword>
<evidence type="ECO:0000256" key="17">
    <source>
        <dbReference type="ARBA" id="ARBA00080570"/>
    </source>
</evidence>
<comment type="catalytic activity">
    <reaction evidence="10 18">
        <text>[ThiS sulfur-carrier protein]-C-terminal Gly-Gly-AMP + S-sulfanyl-L-cysteinyl-[cysteine desulfurase] + AH2 = [ThiS sulfur-carrier protein]-C-terminal-Gly-aminoethanethioate + L-cysteinyl-[cysteine desulfurase] + A + AMP + 2 H(+)</text>
        <dbReference type="Rhea" id="RHEA:43340"/>
        <dbReference type="Rhea" id="RHEA-COMP:12157"/>
        <dbReference type="Rhea" id="RHEA-COMP:12158"/>
        <dbReference type="Rhea" id="RHEA-COMP:12910"/>
        <dbReference type="Rhea" id="RHEA-COMP:19908"/>
        <dbReference type="ChEBI" id="CHEBI:13193"/>
        <dbReference type="ChEBI" id="CHEBI:15378"/>
        <dbReference type="ChEBI" id="CHEBI:17499"/>
        <dbReference type="ChEBI" id="CHEBI:29950"/>
        <dbReference type="ChEBI" id="CHEBI:61963"/>
        <dbReference type="ChEBI" id="CHEBI:90618"/>
        <dbReference type="ChEBI" id="CHEBI:232372"/>
        <dbReference type="ChEBI" id="CHEBI:456215"/>
    </reaction>
</comment>
<dbReference type="InterPro" id="IPR003720">
    <property type="entry name" value="tRNA_STrfase"/>
</dbReference>
<feature type="binding site" evidence="18">
    <location>
        <begin position="186"/>
        <end position="187"/>
    </location>
    <ligand>
        <name>ATP</name>
        <dbReference type="ChEBI" id="CHEBI:30616"/>
    </ligand>
</feature>
<keyword evidence="2 18" id="KW-0963">Cytoplasm</keyword>
<keyword evidence="5 18" id="KW-0547">Nucleotide-binding</keyword>
<dbReference type="Gene3D" id="3.30.2130.30">
    <property type="match status" value="1"/>
</dbReference>
<dbReference type="InterPro" id="IPR050102">
    <property type="entry name" value="tRNA_sulfurtransferase_ThiI"/>
</dbReference>
<evidence type="ECO:0000256" key="3">
    <source>
        <dbReference type="ARBA" id="ARBA00022555"/>
    </source>
</evidence>
<name>A0A1W1I5P2_9BACT</name>
<dbReference type="UniPathway" id="UPA00060"/>
<reference evidence="20 21" key="1">
    <citation type="submission" date="2017-03" db="EMBL/GenBank/DDBJ databases">
        <authorList>
            <person name="Afonso C.L."/>
            <person name="Miller P.J."/>
            <person name="Scott M.A."/>
            <person name="Spackman E."/>
            <person name="Goraichik I."/>
            <person name="Dimitrov K.M."/>
            <person name="Suarez D.L."/>
            <person name="Swayne D.E."/>
        </authorList>
    </citation>
    <scope>NUCLEOTIDE SEQUENCE [LARGE SCALE GENOMIC DNA]</scope>
    <source>
        <strain evidence="20">Genome sequencing of Nitrospira japonica strain NJ11</strain>
    </source>
</reference>
<dbReference type="Pfam" id="PF02926">
    <property type="entry name" value="THUMP"/>
    <property type="match status" value="1"/>
</dbReference>
<keyword evidence="3 18" id="KW-0820">tRNA-binding</keyword>
<organism evidence="20 21">
    <name type="scientific">Nitrospira japonica</name>
    <dbReference type="NCBI Taxonomy" id="1325564"/>
    <lineage>
        <taxon>Bacteria</taxon>
        <taxon>Pseudomonadati</taxon>
        <taxon>Nitrospirota</taxon>
        <taxon>Nitrospiria</taxon>
        <taxon>Nitrospirales</taxon>
        <taxon>Nitrospiraceae</taxon>
        <taxon>Nitrospira</taxon>
    </lineage>
</organism>
<dbReference type="GO" id="GO:0000049">
    <property type="term" value="F:tRNA binding"/>
    <property type="evidence" value="ECO:0007669"/>
    <property type="project" value="UniProtKB-UniRule"/>
</dbReference>
<dbReference type="SUPFAM" id="SSF52402">
    <property type="entry name" value="Adenine nucleotide alpha hydrolases-like"/>
    <property type="match status" value="1"/>
</dbReference>
<evidence type="ECO:0000256" key="2">
    <source>
        <dbReference type="ARBA" id="ARBA00022490"/>
    </source>
</evidence>
<evidence type="ECO:0000313" key="20">
    <source>
        <dbReference type="EMBL" id="SLM48295.1"/>
    </source>
</evidence>
<dbReference type="GO" id="GO:0052837">
    <property type="term" value="P:thiazole biosynthetic process"/>
    <property type="evidence" value="ECO:0007669"/>
    <property type="project" value="TreeGrafter"/>
</dbReference>